<dbReference type="GO" id="GO:0005524">
    <property type="term" value="F:ATP binding"/>
    <property type="evidence" value="ECO:0007669"/>
    <property type="project" value="UniProtKB-KW"/>
</dbReference>
<dbReference type="AlphaFoldDB" id="A0A6P2BR14"/>
<dbReference type="Gene3D" id="3.30.200.20">
    <property type="entry name" value="Phosphorylase Kinase, domain 1"/>
    <property type="match status" value="1"/>
</dbReference>
<evidence type="ECO:0000256" key="4">
    <source>
        <dbReference type="ARBA" id="ARBA00022741"/>
    </source>
</evidence>
<dbReference type="EC" id="2.7.11.1" evidence="1"/>
<dbReference type="EMBL" id="RPFW01000008">
    <property type="protein sequence ID" value="TVZ00891.1"/>
    <property type="molecule type" value="Genomic_DNA"/>
</dbReference>
<feature type="compositionally biased region" description="Basic and acidic residues" evidence="7">
    <location>
        <begin position="312"/>
        <end position="335"/>
    </location>
</feature>
<keyword evidence="4" id="KW-0547">Nucleotide-binding</keyword>
<keyword evidence="11" id="KW-1185">Reference proteome</keyword>
<feature type="transmembrane region" description="Helical" evidence="8">
    <location>
        <begin position="392"/>
        <end position="413"/>
    </location>
</feature>
<feature type="region of interest" description="Disordered" evidence="7">
    <location>
        <begin position="283"/>
        <end position="388"/>
    </location>
</feature>
<evidence type="ECO:0000256" key="6">
    <source>
        <dbReference type="ARBA" id="ARBA00022840"/>
    </source>
</evidence>
<keyword evidence="2 10" id="KW-0723">Serine/threonine-protein kinase</keyword>
<evidence type="ECO:0000256" key="8">
    <source>
        <dbReference type="SAM" id="Phobius"/>
    </source>
</evidence>
<organism evidence="10 11">
    <name type="scientific">Trebonia kvetii</name>
    <dbReference type="NCBI Taxonomy" id="2480626"/>
    <lineage>
        <taxon>Bacteria</taxon>
        <taxon>Bacillati</taxon>
        <taxon>Actinomycetota</taxon>
        <taxon>Actinomycetes</taxon>
        <taxon>Streptosporangiales</taxon>
        <taxon>Treboniaceae</taxon>
        <taxon>Trebonia</taxon>
    </lineage>
</organism>
<evidence type="ECO:0000313" key="10">
    <source>
        <dbReference type="EMBL" id="TVZ00891.1"/>
    </source>
</evidence>
<dbReference type="InterPro" id="IPR000719">
    <property type="entry name" value="Prot_kinase_dom"/>
</dbReference>
<keyword evidence="5 10" id="KW-0418">Kinase</keyword>
<keyword evidence="3" id="KW-0808">Transferase</keyword>
<protein>
    <recommendedName>
        <fullName evidence="1">non-specific serine/threonine protein kinase</fullName>
        <ecNumber evidence="1">2.7.11.1</ecNumber>
    </recommendedName>
</protein>
<dbReference type="SUPFAM" id="SSF56112">
    <property type="entry name" value="Protein kinase-like (PK-like)"/>
    <property type="match status" value="1"/>
</dbReference>
<reference evidence="10 11" key="1">
    <citation type="submission" date="2018-11" db="EMBL/GenBank/DDBJ databases">
        <title>Trebonia kvetii gen.nov., sp.nov., a novel acidophilic actinobacterium, and proposal of the new actinobacterial family Treboniaceae fam. nov.</title>
        <authorList>
            <person name="Rapoport D."/>
            <person name="Sagova-Mareckova M."/>
            <person name="Sedlacek I."/>
            <person name="Provaznik J."/>
            <person name="Kralova S."/>
            <person name="Pavlinic D."/>
            <person name="Benes V."/>
            <person name="Kopecky J."/>
        </authorList>
    </citation>
    <scope>NUCLEOTIDE SEQUENCE [LARGE SCALE GENOMIC DNA]</scope>
    <source>
        <strain evidence="10 11">15Tr583</strain>
    </source>
</reference>
<comment type="caution">
    <text evidence="10">The sequence shown here is derived from an EMBL/GenBank/DDBJ whole genome shotgun (WGS) entry which is preliminary data.</text>
</comment>
<dbReference type="InterPro" id="IPR011009">
    <property type="entry name" value="Kinase-like_dom_sf"/>
</dbReference>
<evidence type="ECO:0000259" key="9">
    <source>
        <dbReference type="PROSITE" id="PS50011"/>
    </source>
</evidence>
<evidence type="ECO:0000256" key="7">
    <source>
        <dbReference type="SAM" id="MobiDB-lite"/>
    </source>
</evidence>
<keyword evidence="6" id="KW-0067">ATP-binding</keyword>
<gene>
    <name evidence="10" type="ORF">EAS64_36760</name>
</gene>
<proteinExistence type="predicted"/>
<dbReference type="PANTHER" id="PTHR43289:SF6">
    <property type="entry name" value="SERINE_THREONINE-PROTEIN KINASE NEKL-3"/>
    <property type="match status" value="1"/>
</dbReference>
<dbReference type="PROSITE" id="PS50011">
    <property type="entry name" value="PROTEIN_KINASE_DOM"/>
    <property type="match status" value="1"/>
</dbReference>
<dbReference type="CDD" id="cd14014">
    <property type="entry name" value="STKc_PknB_like"/>
    <property type="match status" value="1"/>
</dbReference>
<dbReference type="OrthoDB" id="9762169at2"/>
<dbReference type="Gene3D" id="1.10.510.10">
    <property type="entry name" value="Transferase(Phosphotransferase) domain 1"/>
    <property type="match status" value="1"/>
</dbReference>
<keyword evidence="8" id="KW-1133">Transmembrane helix</keyword>
<dbReference type="GO" id="GO:0004674">
    <property type="term" value="F:protein serine/threonine kinase activity"/>
    <property type="evidence" value="ECO:0007669"/>
    <property type="project" value="UniProtKB-KW"/>
</dbReference>
<dbReference type="Pfam" id="PF00069">
    <property type="entry name" value="Pkinase"/>
    <property type="match status" value="1"/>
</dbReference>
<dbReference type="FunFam" id="1.10.510.10:FF:000021">
    <property type="entry name" value="Serine/threonine protein kinase"/>
    <property type="match status" value="1"/>
</dbReference>
<feature type="domain" description="Protein kinase" evidence="9">
    <location>
        <begin position="1"/>
        <end position="258"/>
    </location>
</feature>
<evidence type="ECO:0000256" key="1">
    <source>
        <dbReference type="ARBA" id="ARBA00012513"/>
    </source>
</evidence>
<dbReference type="InterPro" id="IPR008271">
    <property type="entry name" value="Ser/Thr_kinase_AS"/>
</dbReference>
<accession>A0A6P2BR14</accession>
<evidence type="ECO:0000256" key="3">
    <source>
        <dbReference type="ARBA" id="ARBA00022679"/>
    </source>
</evidence>
<evidence type="ECO:0000313" key="11">
    <source>
        <dbReference type="Proteomes" id="UP000460272"/>
    </source>
</evidence>
<dbReference type="PROSITE" id="PS00108">
    <property type="entry name" value="PROTEIN_KINASE_ST"/>
    <property type="match status" value="1"/>
</dbReference>
<dbReference type="PANTHER" id="PTHR43289">
    <property type="entry name" value="MITOGEN-ACTIVATED PROTEIN KINASE KINASE KINASE 20-RELATED"/>
    <property type="match status" value="1"/>
</dbReference>
<dbReference type="SMART" id="SM00220">
    <property type="entry name" value="S_TKc"/>
    <property type="match status" value="1"/>
</dbReference>
<keyword evidence="8" id="KW-0472">Membrane</keyword>
<keyword evidence="8" id="KW-0812">Transmembrane</keyword>
<name>A0A6P2BR14_9ACTN</name>
<evidence type="ECO:0000256" key="5">
    <source>
        <dbReference type="ARBA" id="ARBA00022777"/>
    </source>
</evidence>
<sequence length="522" mass="56674">MGEVWRGRDLATRRVVAVKLVQLASIGDQAQVAVTIARFRREADTLARLRHPNIISALAAGRVGNELFMVMELAEGMSLADLLHQRQASRQGMLPVDGVLHIATQTCSGLAAAHAISVVHRDIKPSNLMVSQRGHLMIVDFGIARLLEDNSPRLTAPSETIGTLSYMSPEQCAGSDVDGRSDLYSFGCVLYELLAGRPPFVAEIPITLMYMHLQDQPVPLRNIRPDLPDGLPELVERLLEKDPGARPPGAEHVARMLTAIGGSFDGGLTEHAADRRTLLADGDTRLPAVPGPEAYRATVLDESRQRPTVLDESPHRPTVLDESRQRPTVLDETRQVPRQGPAGPGPDGYRPTLPEDDDAWRESAGSGKGKRRANGRPDAWPTGRPRRRSHRLAGVLSSVLTFAIVAAIGAYVWTKTHQTLKVTKATVSVVHPGKIACNATVDVVGTIFTNGKGGPVTYQWTKDRETLPTGTVTAASGQRQVRVDLKWNLRGTGTHHAVAIFQVFTPNVISAQPASFTYKCAR</sequence>
<evidence type="ECO:0000256" key="2">
    <source>
        <dbReference type="ARBA" id="ARBA00022527"/>
    </source>
</evidence>
<dbReference type="Proteomes" id="UP000460272">
    <property type="component" value="Unassembled WGS sequence"/>
</dbReference>